<accession>A0A0F9G3F0</accession>
<comment type="caution">
    <text evidence="1">The sequence shown here is derived from an EMBL/GenBank/DDBJ whole genome shotgun (WGS) entry which is preliminary data.</text>
</comment>
<dbReference type="AlphaFoldDB" id="A0A0F9G3F0"/>
<organism evidence="1">
    <name type="scientific">marine sediment metagenome</name>
    <dbReference type="NCBI Taxonomy" id="412755"/>
    <lineage>
        <taxon>unclassified sequences</taxon>
        <taxon>metagenomes</taxon>
        <taxon>ecological metagenomes</taxon>
    </lineage>
</organism>
<gene>
    <name evidence="1" type="ORF">LCGC14_1876910</name>
</gene>
<proteinExistence type="predicted"/>
<name>A0A0F9G3F0_9ZZZZ</name>
<sequence>MSKNSFARGTLTFNLVATGIFDVSLDFTWSEHDVTDTKSTVTESEFLGGKQVITFTFSLWKNAGAADLILNRRTVATTSGSLVVGIAYRLTDWITADDFINVGAGSNADGVEFIATGTTPTLWSNSSIVNTMTECTLKVEDAAGNFTTYEGDLILTNKQITGSIEGMAQMTYTGKISGSLSEAQG</sequence>
<dbReference type="EMBL" id="LAZR01019252">
    <property type="protein sequence ID" value="KKL93213.1"/>
    <property type="molecule type" value="Genomic_DNA"/>
</dbReference>
<protein>
    <submittedName>
        <fullName evidence="1">Uncharacterized protein</fullName>
    </submittedName>
</protein>
<reference evidence="1" key="1">
    <citation type="journal article" date="2015" name="Nature">
        <title>Complex archaea that bridge the gap between prokaryotes and eukaryotes.</title>
        <authorList>
            <person name="Spang A."/>
            <person name="Saw J.H."/>
            <person name="Jorgensen S.L."/>
            <person name="Zaremba-Niedzwiedzka K."/>
            <person name="Martijn J."/>
            <person name="Lind A.E."/>
            <person name="van Eijk R."/>
            <person name="Schleper C."/>
            <person name="Guy L."/>
            <person name="Ettema T.J."/>
        </authorList>
    </citation>
    <scope>NUCLEOTIDE SEQUENCE</scope>
</reference>
<evidence type="ECO:0000313" key="1">
    <source>
        <dbReference type="EMBL" id="KKL93213.1"/>
    </source>
</evidence>